<gene>
    <name evidence="3" type="ORF">E0486_11545</name>
</gene>
<dbReference type="EMBL" id="SKFH01000017">
    <property type="protein sequence ID" value="TCZ70184.1"/>
    <property type="molecule type" value="Genomic_DNA"/>
</dbReference>
<dbReference type="OrthoDB" id="600763at2"/>
<organism evidence="3 4">
    <name type="scientific">Flaviaesturariibacter aridisoli</name>
    <dbReference type="NCBI Taxonomy" id="2545761"/>
    <lineage>
        <taxon>Bacteria</taxon>
        <taxon>Pseudomonadati</taxon>
        <taxon>Bacteroidota</taxon>
        <taxon>Chitinophagia</taxon>
        <taxon>Chitinophagales</taxon>
        <taxon>Chitinophagaceae</taxon>
        <taxon>Flaviaestuariibacter</taxon>
    </lineage>
</organism>
<dbReference type="InterPro" id="IPR026444">
    <property type="entry name" value="Secre_tail"/>
</dbReference>
<comment type="caution">
    <text evidence="3">The sequence shown here is derived from an EMBL/GenBank/DDBJ whole genome shotgun (WGS) entry which is preliminary data.</text>
</comment>
<feature type="domain" description="CARDB" evidence="1">
    <location>
        <begin position="2330"/>
        <end position="2434"/>
    </location>
</feature>
<keyword evidence="4" id="KW-1185">Reference proteome</keyword>
<dbReference type="Gene3D" id="2.60.40.10">
    <property type="entry name" value="Immunoglobulins"/>
    <property type="match status" value="8"/>
</dbReference>
<reference evidence="3 4" key="1">
    <citation type="submission" date="2019-03" db="EMBL/GenBank/DDBJ databases">
        <authorList>
            <person name="Kim M.K.M."/>
        </authorList>
    </citation>
    <scope>NUCLEOTIDE SEQUENCE [LARGE SCALE GENOMIC DNA]</scope>
    <source>
        <strain evidence="3 4">17J68-15</strain>
    </source>
</reference>
<accession>A0A4R4DXZ8</accession>
<evidence type="ECO:0000259" key="1">
    <source>
        <dbReference type="Pfam" id="PF07705"/>
    </source>
</evidence>
<protein>
    <submittedName>
        <fullName evidence="3">T9SS type A sorting domain-containing protein</fullName>
    </submittedName>
</protein>
<dbReference type="NCBIfam" id="TIGR04183">
    <property type="entry name" value="Por_Secre_tail"/>
    <property type="match status" value="1"/>
</dbReference>
<dbReference type="InterPro" id="IPR013783">
    <property type="entry name" value="Ig-like_fold"/>
</dbReference>
<evidence type="ECO:0000259" key="2">
    <source>
        <dbReference type="Pfam" id="PF18962"/>
    </source>
</evidence>
<dbReference type="Proteomes" id="UP000295164">
    <property type="component" value="Unassembled WGS sequence"/>
</dbReference>
<evidence type="ECO:0000313" key="4">
    <source>
        <dbReference type="Proteomes" id="UP000295164"/>
    </source>
</evidence>
<proteinExistence type="predicted"/>
<feature type="domain" description="CARDB" evidence="1">
    <location>
        <begin position="1876"/>
        <end position="1970"/>
    </location>
</feature>
<dbReference type="Pfam" id="PF07705">
    <property type="entry name" value="CARDB"/>
    <property type="match status" value="4"/>
</dbReference>
<feature type="domain" description="CARDB" evidence="1">
    <location>
        <begin position="2238"/>
        <end position="2320"/>
    </location>
</feature>
<feature type="domain" description="CARDB" evidence="1">
    <location>
        <begin position="2577"/>
        <end position="2665"/>
    </location>
</feature>
<feature type="domain" description="Secretion system C-terminal sorting" evidence="2">
    <location>
        <begin position="3754"/>
        <end position="3826"/>
    </location>
</feature>
<name>A0A4R4DXZ8_9BACT</name>
<dbReference type="Pfam" id="PF18962">
    <property type="entry name" value="Por_Secre_tail"/>
    <property type="match status" value="1"/>
</dbReference>
<dbReference type="InterPro" id="IPR011635">
    <property type="entry name" value="CARDB"/>
</dbReference>
<sequence>MPIPVLSPSFSRPTLNCYTMKRSLILLLTFFVACIAQGQTVQIGTIDPAVFCAGSTLNIPYTADGVFDGANVFSAELSSANGSFGSPVTIGSVQATASGTISATLPSGAVTGNGYRIRVVASNPVVTGPDNGLNISINAPPVLQVSGPTTTCSGSTATLVASGAGTYSWSPALLPADVAPANVRMAVGLRLLKAGYTGSIIRLRRASDNAEMDFGASGPHLDLDAIHTWLGGSAGYCVKLYDQSGNGLDEVQATEGAQPQFIESSLLNSRPALVFNTSQYMQMPTYLTNPFTVICASRQTGGARARVLSSVSNNWLLGFHGGRHGDAYFEGWVHLDYSMAADNSIYVHTGASNGSVSQVYENGSLLSSNSNGVYPPYGLQLNGNGYYGERSDCEFYDIVAYNTVLSPEARSKAESSIWNYYVAANQQFISLSPGQSVQYTVTGNTPGCSSVSQTVTVANSAIGDPSVFGDNQWNVYAWNAGTYYDNGSSWNDNYAGYYTAPGLNFNSQSQWDPNASPSSAPGYQGCTVNNDYFSWAAKRKGFPCGYYKIILPYHDYYARIKINGQQVYYSCCGNTTVWTGYLNDTSTVELAITDDTYSSYGALNFELVPEIGISYPSATASTGCNTGSDLTPTVVLAPGAPAGYFTATPAGLVIDSLTGVVSPSSSAAGDYTIYYIDTLQACGQHVDTATTTLKIRNAQGDPAVFGTNAWIVYGWNSGYYYDIGNSWSTNYAGYFVDSSLNHNSQNFWPYWTSPSDAPGWQGCPINVDFHSWSAKRKGFPCGYYTISLPYHDDYAQVLVNGVLVYNTCCGNTNVWTGYLNDTSTVEFRVTEGSSYSYGSIVFTPTAKATISYPASTYCTSAGDLTPTLTQAPDGAGGYFTATPAGLSIDSSTGVIHALTSQAGDYTIAYHNVYSSACGVDSTQATFSLHLTAVAGDPAVYGNNVWNVYAWNGGTSYNDGNSWTTNYAGYFTDTALNHHSDAFWYGYYSPSSAPGWQGCAVNWDYHSWAAKRQGFPCGYYQINIPTHDDEAELWINGVRVWTHSGCCDYHGDVWRGYLSSTDSVMFRVTEGGGYSNGYIDLVRIEPAAISYPLSPYCNTGGSAPVTLTGVTDGTFFAGDSLSIDPATGTIHLNASAVGMHTVSYVLSHAGCANDTVTTTVEISPSPSAAISYAQAAYCTTMGAIEVVRNGAGGGTFVATPAGLVIDETTGTITGYSSLPGTYTVTYTVPASGDCASFTNSTQVTISNPPSATITYGTNTFCTNVDSVQVQLTGTPGGHFYNYAGFNVNPVSGTLYPSSSGPISNYIYYDAFTPGCQSSGTYVFVQINQAPTASISYGGTPYYVGGGVVNVSLSGTTGGTYSVSPSGLSLNTTTGSVNLNITAPGTYTVTYTMPSGTCPGATTSTTIQVLPTASAQISYTGNPFCSGFGVATATQTGLGGGVYSAQPSGLVLNSGNGDINVSSSTPGNYTVTYFIPSGNGHGEVTATTNITITATPSAAISYSGSPYCNNSGSATVTRTGTGGGTYTSAPGGLALNGSTGDLFPQSSLPGTYTVTYSIPATGGCAAFSTSRTVTILASGTVNTPAGQTLCNGAGTTPVLFGGGTAGTVYNWTNNDPVIGLGASGAGDIPSFTAINNSGSTRVATITVTPVSGSGCAGTARSFQLIVNPSPAVTISGGSEENYCIGSSVTLTASAGTSYQWSTGSTTQSIQVAANGTYTVTVTNANGCAGTASKTVTYGTNHLPSLSFTGATGFVSSVMNPASGLPTSDYRFEVRYTDADGDLPQSNTIKLLLDFEGNGSFNDGGDRTLYLTEKDPADQNVTDGKDYFIVVNFLQASANWHTTVQATDQGGCAASFGPFAGPVVLPRVDVSIFANDITFSNAHPDPAQPLTITATIHNNSGRDASNFQVRLVNQNDTATHYTVLSVPFLSGAGGTTQVSWNITTPNVPMWCPMQVFIDDANVLDESNELDNQAIRPFINGNYQLPGDIGITSAPTPSSIYTGDNITFSGAAWYRNTAVQLQDSSCAGATVTIKVVETGQTQVVYSNALGAYAASFSGPATPGTYHVQVTITDYTLEGDTTTQFVVIPRPLCTGPDLTSALSIGAGTITPQYPASNTRYIVVGQSLSGSVTEGNGGGVDAGSHKLSIEAPTASGVPAPFAISSMASGAQQTITLPALTFNSIGSTYIRSLADAANDVDELCNGESNNSSYTGVVVLPNAPDIAPANLLPSYFNANQCQGIPNVSFLVRNLGGLPTGSFNARLTVLRNGVVETTLTQPVGNINPLWETTVNFNYVYSGLTGVYTFTLDCDVPNAISEYNEGNNGASYQVQVAACNPDLTVWGCGNVTVMPAEPSLPANITISAQLANTSLVAISGPLTVDFNVAGTHYTHTFTGTLAPGANTLVSVTVPAPAPGNNDLTITVDPGNTLSETNEANNSTSAKLCWDFQPTNGACGSGLYIQPTQIVNTPVTLATGLFNFGLYKATHAQVRFEVSGPGISGWLNLGTVSTNIANTCACPLGLGLPNAYVFTQTGDYQVRITADPANQYTECNEGNNQIVVSVHVVLPLPDYLTRSEYIAPSLLNPEPGQPIDIDISYRNNGASTTDSSTVYTQVDNDSLTQVRVPGLVNSQLSTVRLPRQWSSDLRGIHVIRAVVDKDDEIGEGDELNNEATRAVIVGKAPNLLWQSFTLDNNSPAAGTTLHIMGRIHNIGFEDCDAVLQLLYLNDQGQEVLISQRNISVAEGADYDLQAVWRVTDAQTRVIARIINSMPSEYNTDDNEAGADIGGMSVLATSTPASCTGTTDGVARVAISGGLAPYSRLWSNGETGDSIIVGSGIYTVTVSDANGSIVTDTVQVGTNGSNCQEIVSATGANALCSGSSLSVSFTVSGTFSAGNQFIAQLSDASGSFTNPVTIGSVTATGSGVINATIPANTASGNGYQVRVVSTQPVITEATGHSLSISAPANASISYSGSPYCTGSGSIAVTQTGTTGGTYSATPAGLSLDATTGAINLATSQPGTYTITYHIAAVNSCGAFSTATTVTVNAAPAATISYSGPFCPSGTTQPSLSGNGGGVFSSTAGLVLDATTGAVNLGTSVSGTYTVYYTLAASGTCPQVQASTMLTIYPKAVANAISNLTTRNGATTAPVTFTGSPAGIVYDWVNSNPAIGLAASGSGNLPSFTAVNTGSMPVTATVTVTPVYMGGDLPCAGAPQTFTITVNPFVVSTLAYPASPYCARGNAIPELGGQGGGTFAAPAGLSISSSTGVVNLAGSTPGTYTVTYNYSSYGQAGTASAQITVAPLPSINTVANQLVCGSTTLPAIAFSGNGTSYTWTNDNPSIGLPASGTGQIPAFTAMNNGPVNAIATITATAVSGGCTSTPVSFRITVKPTPNVTIPANTIVCAGTASPALNFTGTIPGAVYSWTNNNSATGIAASGTGSIASYNPINNTGVNQVSTISVTPAANSCTGAAQSFTLTVVPAAGTISYSGSPFCPTGSASVNRSGSANGTYSASPAGLAIDPATGLLNLVASAPGTYTVTYTVGSGGGGCSNTASTQVTVNSRPTVNTIGNQVFCPGGTTAPVAFSGTGATSYTWTNSNTAIGLAASGSGNSIPAFIPVNNGTSTANATIAVTAVGACPGNTISFRISVSPMPKVNAVADQVYCRGVNAAAVSFSGPVAGTQYQWSQSNPAVGLPYTTGYGTIPGFTTQNGTSGSILSQVTVTPIANKCLGTPVPFSYIVNNCVAQSGNTGGSDANARLSTQVTVGPNPTQNQVTIWLSGKTEGTHTVELLDQYGRTLIKPASFTGSSYTLSLVGFTSGTYVLRIVNTQTKETAERKVIKL</sequence>
<evidence type="ECO:0000313" key="3">
    <source>
        <dbReference type="EMBL" id="TCZ70184.1"/>
    </source>
</evidence>